<organism evidence="2 3">
    <name type="scientific">Albula glossodonta</name>
    <name type="common">roundjaw bonefish</name>
    <dbReference type="NCBI Taxonomy" id="121402"/>
    <lineage>
        <taxon>Eukaryota</taxon>
        <taxon>Metazoa</taxon>
        <taxon>Chordata</taxon>
        <taxon>Craniata</taxon>
        <taxon>Vertebrata</taxon>
        <taxon>Euteleostomi</taxon>
        <taxon>Actinopterygii</taxon>
        <taxon>Neopterygii</taxon>
        <taxon>Teleostei</taxon>
        <taxon>Albuliformes</taxon>
        <taxon>Albulidae</taxon>
        <taxon>Albula</taxon>
    </lineage>
</organism>
<keyword evidence="3" id="KW-1185">Reference proteome</keyword>
<feature type="region of interest" description="Disordered" evidence="1">
    <location>
        <begin position="1"/>
        <end position="62"/>
    </location>
</feature>
<name>A0A8T2NYQ2_9TELE</name>
<accession>A0A8T2NYQ2</accession>
<gene>
    <name evidence="2" type="ORF">JZ751_010940</name>
</gene>
<evidence type="ECO:0000313" key="3">
    <source>
        <dbReference type="Proteomes" id="UP000824540"/>
    </source>
</evidence>
<evidence type="ECO:0000256" key="1">
    <source>
        <dbReference type="SAM" id="MobiDB-lite"/>
    </source>
</evidence>
<comment type="caution">
    <text evidence="2">The sequence shown here is derived from an EMBL/GenBank/DDBJ whole genome shotgun (WGS) entry which is preliminary data.</text>
</comment>
<dbReference type="EMBL" id="JAFBMS010000020">
    <property type="protein sequence ID" value="KAG9344271.1"/>
    <property type="molecule type" value="Genomic_DNA"/>
</dbReference>
<protein>
    <submittedName>
        <fullName evidence="2">Uncharacterized protein</fullName>
    </submittedName>
</protein>
<dbReference type="Proteomes" id="UP000824540">
    <property type="component" value="Unassembled WGS sequence"/>
</dbReference>
<evidence type="ECO:0000313" key="2">
    <source>
        <dbReference type="EMBL" id="KAG9344271.1"/>
    </source>
</evidence>
<feature type="compositionally biased region" description="Basic and acidic residues" evidence="1">
    <location>
        <begin position="29"/>
        <end position="45"/>
    </location>
</feature>
<sequence length="62" mass="6836">MPLPSQEYTAAPPIPPPPFLNSHPNLDCTRVERFETKPEEREGEKTPGNSPGMGFGEEQSLV</sequence>
<proteinExistence type="predicted"/>
<dbReference type="AlphaFoldDB" id="A0A8T2NYQ2"/>
<reference evidence="2" key="1">
    <citation type="thesis" date="2021" institute="BYU ScholarsArchive" country="Provo, UT, USA">
        <title>Applications of and Algorithms for Genome Assembly and Genomic Analyses with an Emphasis on Marine Teleosts.</title>
        <authorList>
            <person name="Pickett B.D."/>
        </authorList>
    </citation>
    <scope>NUCLEOTIDE SEQUENCE</scope>
    <source>
        <strain evidence="2">HI-2016</strain>
    </source>
</reference>